<sequence length="560" mass="61729">QDAIDVGALAGGEPKRPQRPAMLGASLRRLMRRPRFYAAALAVAATLALLYTFQQQDAAAPPPPPPARQPPPAPEAAGDETAIPAPPASAKCSSLPIPGEYWQKTAAPAFVDMPRTGEAESGSSVCVRVVVPAKALNVSASFEPIPATPWDSILLDLVGAETGISVPVQLQMAAHAQNYHRDATHVYEADVVLRDVDTFRPAGYIEFRAALWNPQDFQAPQPFVPEPLAIADDARVVVVDREARSPFSLQRHLELPLCTEADADGRWVLAASLPFDAAQALAPDHTGRVWLPYECRLRPYTYQAFAQCLVRKYPLVHWYGDSNTRRALKKVTSLGRWCGTPEEQQSLKCTCNDNSEDFKPYQSHARIAPVVMDPATGGAPPLDPNDYAGPVANRSRIVAFKWDGLTSRNDPPWIEYFAAGTMAKLGRPAATIFGATNWDTAFSTHSFFVGEAEKLADQFAATYPATPDIIVRTGQYYCCTSDMDAYWKRRYSRLRNRYFDRDLVAALRRRLPAANRVRVWDVALLAERRPYAAREDASKCAANHVRAEGIEIENQVLFNA</sequence>
<dbReference type="Proteomes" id="UP001140087">
    <property type="component" value="Unassembled WGS sequence"/>
</dbReference>
<comment type="caution">
    <text evidence="1">The sequence shown here is derived from an EMBL/GenBank/DDBJ whole genome shotgun (WGS) entry which is preliminary data.</text>
</comment>
<name>A0ACC1KTB6_9FUNG</name>
<organism evidence="1 2">
    <name type="scientific">Coemansia helicoidea</name>
    <dbReference type="NCBI Taxonomy" id="1286919"/>
    <lineage>
        <taxon>Eukaryota</taxon>
        <taxon>Fungi</taxon>
        <taxon>Fungi incertae sedis</taxon>
        <taxon>Zoopagomycota</taxon>
        <taxon>Kickxellomycotina</taxon>
        <taxon>Kickxellomycetes</taxon>
        <taxon>Kickxellales</taxon>
        <taxon>Kickxellaceae</taxon>
        <taxon>Coemansia</taxon>
    </lineage>
</organism>
<gene>
    <name evidence="1" type="ORF">H4R21_005530</name>
</gene>
<evidence type="ECO:0000313" key="1">
    <source>
        <dbReference type="EMBL" id="KAJ2794353.1"/>
    </source>
</evidence>
<reference evidence="1" key="1">
    <citation type="submission" date="2022-07" db="EMBL/GenBank/DDBJ databases">
        <title>Phylogenomic reconstructions and comparative analyses of Kickxellomycotina fungi.</title>
        <authorList>
            <person name="Reynolds N.K."/>
            <person name="Stajich J.E."/>
            <person name="Barry K."/>
            <person name="Grigoriev I.V."/>
            <person name="Crous P."/>
            <person name="Smith M.E."/>
        </authorList>
    </citation>
    <scope>NUCLEOTIDE SEQUENCE</scope>
    <source>
        <strain evidence="1">BCRC 34780</strain>
    </source>
</reference>
<dbReference type="EMBL" id="JANBUN010002540">
    <property type="protein sequence ID" value="KAJ2794353.1"/>
    <property type="molecule type" value="Genomic_DNA"/>
</dbReference>
<feature type="non-terminal residue" evidence="1">
    <location>
        <position position="1"/>
    </location>
</feature>
<proteinExistence type="predicted"/>
<feature type="non-terminal residue" evidence="1">
    <location>
        <position position="560"/>
    </location>
</feature>
<protein>
    <submittedName>
        <fullName evidence="1">Uncharacterized protein</fullName>
    </submittedName>
</protein>
<keyword evidence="2" id="KW-1185">Reference proteome</keyword>
<evidence type="ECO:0000313" key="2">
    <source>
        <dbReference type="Proteomes" id="UP001140087"/>
    </source>
</evidence>
<accession>A0ACC1KTB6</accession>